<dbReference type="AlphaFoldDB" id="A0A2U1T7X9"/>
<dbReference type="GO" id="GO:0016787">
    <property type="term" value="F:hydrolase activity"/>
    <property type="evidence" value="ECO:0007669"/>
    <property type="project" value="UniProtKB-KW"/>
</dbReference>
<dbReference type="SUPFAM" id="SSF53955">
    <property type="entry name" value="Lysozyme-like"/>
    <property type="match status" value="1"/>
</dbReference>
<comment type="similarity">
    <text evidence="1">Belongs to the transglycosylase family. Rpf subfamily.</text>
</comment>
<dbReference type="InterPro" id="IPR011098">
    <property type="entry name" value="G5_dom"/>
</dbReference>
<dbReference type="InterPro" id="IPR023346">
    <property type="entry name" value="Lysozyme-like_dom_sf"/>
</dbReference>
<evidence type="ECO:0000259" key="5">
    <source>
        <dbReference type="PROSITE" id="PS51109"/>
    </source>
</evidence>
<evidence type="ECO:0000256" key="2">
    <source>
        <dbReference type="ARBA" id="ARBA00022729"/>
    </source>
</evidence>
<gene>
    <name evidence="6" type="ORF">DF222_04460</name>
</gene>
<feature type="domain" description="G5" evidence="5">
    <location>
        <begin position="205"/>
        <end position="285"/>
    </location>
</feature>
<proteinExistence type="inferred from homology"/>
<keyword evidence="3" id="KW-0378">Hydrolase</keyword>
<dbReference type="SMART" id="SM01208">
    <property type="entry name" value="G5"/>
    <property type="match status" value="1"/>
</dbReference>
<dbReference type="KEGG" id="cyz:C3B44_07920"/>
<name>A0A2U1T7X9_9CORY</name>
<sequence length="396" mass="40606">MAQHNTRIVSPKSTPARLIAGGALGALAIGGVAAAGSDKDVTVDYNGETLALSTYAKDVAGALEKAGVEVSADDLVSPAPVEPLADGDTITVHTVKPVAVSIDGAEQTLRSAAATVGDLVKELGNVPASSAVSADYDAPLTEGMQVDVTTPKIVAINDGGTVTYTEIAAGTVGDVLKTRGVTVDSFDRVSPSLDTPLTTNTEISIERVDVSEDSEREAIEAPVNYVDDPEADAGTERVVEEGTPGERQVLTRTTYVNGELEGTEVVSEKTITEATPTTIARGTRVVEEDTSEQATPAAEQDHGGNTGAPAPAVANGGVWDRLAQCESGGNWSIDTGNGFSGGLQFHPQTWAAYGGTAYAPTAAQASREQQIAVAEKVQAGQGWGAWPACTASMGIR</sequence>
<keyword evidence="7" id="KW-1185">Reference proteome</keyword>
<dbReference type="OrthoDB" id="1404170at2"/>
<accession>A0A2U1T7X9</accession>
<evidence type="ECO:0000256" key="3">
    <source>
        <dbReference type="ARBA" id="ARBA00022801"/>
    </source>
</evidence>
<dbReference type="InterPro" id="IPR010618">
    <property type="entry name" value="RPF"/>
</dbReference>
<evidence type="ECO:0000313" key="6">
    <source>
        <dbReference type="EMBL" id="PWC02093.1"/>
    </source>
</evidence>
<organism evidence="6 7">
    <name type="scientific">Corynebacterium yudongzhengii</name>
    <dbReference type="NCBI Taxonomy" id="2080740"/>
    <lineage>
        <taxon>Bacteria</taxon>
        <taxon>Bacillati</taxon>
        <taxon>Actinomycetota</taxon>
        <taxon>Actinomycetes</taxon>
        <taxon>Mycobacteriales</taxon>
        <taxon>Corynebacteriaceae</taxon>
        <taxon>Corynebacterium</taxon>
    </lineage>
</organism>
<dbReference type="Pfam" id="PF03990">
    <property type="entry name" value="DUF348"/>
    <property type="match status" value="3"/>
</dbReference>
<dbReference type="Gene3D" id="2.20.230.10">
    <property type="entry name" value="Resuscitation-promoting factor rpfb"/>
    <property type="match status" value="1"/>
</dbReference>
<dbReference type="RefSeq" id="WP_108431902.1">
    <property type="nucleotide sequence ID" value="NZ_CP026947.1"/>
</dbReference>
<dbReference type="InterPro" id="IPR007137">
    <property type="entry name" value="DUF348"/>
</dbReference>
<dbReference type="EMBL" id="QEEZ01000006">
    <property type="protein sequence ID" value="PWC02093.1"/>
    <property type="molecule type" value="Genomic_DNA"/>
</dbReference>
<dbReference type="Pfam" id="PF06737">
    <property type="entry name" value="Transglycosylas"/>
    <property type="match status" value="1"/>
</dbReference>
<dbReference type="Proteomes" id="UP000244989">
    <property type="component" value="Unassembled WGS sequence"/>
</dbReference>
<keyword evidence="2" id="KW-0732">Signal</keyword>
<dbReference type="Gene3D" id="1.10.530.10">
    <property type="match status" value="1"/>
</dbReference>
<dbReference type="Pfam" id="PF07501">
    <property type="entry name" value="G5"/>
    <property type="match status" value="1"/>
</dbReference>
<dbReference type="PROSITE" id="PS51109">
    <property type="entry name" value="G5"/>
    <property type="match status" value="1"/>
</dbReference>
<comment type="caution">
    <text evidence="6">The sequence shown here is derived from an EMBL/GenBank/DDBJ whole genome shotgun (WGS) entry which is preliminary data.</text>
</comment>
<evidence type="ECO:0000256" key="1">
    <source>
        <dbReference type="ARBA" id="ARBA00010830"/>
    </source>
</evidence>
<dbReference type="CDD" id="cd13925">
    <property type="entry name" value="RPF"/>
    <property type="match status" value="1"/>
</dbReference>
<evidence type="ECO:0000256" key="4">
    <source>
        <dbReference type="SAM" id="MobiDB-lite"/>
    </source>
</evidence>
<protein>
    <submittedName>
        <fullName evidence="6">DUF348 domain-containing protein</fullName>
    </submittedName>
</protein>
<evidence type="ECO:0000313" key="7">
    <source>
        <dbReference type="Proteomes" id="UP000244989"/>
    </source>
</evidence>
<feature type="region of interest" description="Disordered" evidence="4">
    <location>
        <begin position="284"/>
        <end position="314"/>
    </location>
</feature>
<reference evidence="7" key="1">
    <citation type="submission" date="2018-04" db="EMBL/GenBank/DDBJ databases">
        <authorList>
            <person name="Liu S."/>
            <person name="Wang Z."/>
            <person name="Li J."/>
        </authorList>
    </citation>
    <scope>NUCLEOTIDE SEQUENCE [LARGE SCALE GENOMIC DNA]</scope>
    <source>
        <strain evidence="7">2189</strain>
    </source>
</reference>